<feature type="compositionally biased region" description="Basic and acidic residues" evidence="1">
    <location>
        <begin position="1"/>
        <end position="13"/>
    </location>
</feature>
<feature type="compositionally biased region" description="Low complexity" evidence="1">
    <location>
        <begin position="33"/>
        <end position="42"/>
    </location>
</feature>
<feature type="compositionally biased region" description="Basic and acidic residues" evidence="1">
    <location>
        <begin position="114"/>
        <end position="133"/>
    </location>
</feature>
<evidence type="ECO:0000256" key="1">
    <source>
        <dbReference type="SAM" id="MobiDB-lite"/>
    </source>
</evidence>
<organism evidence="2 3">
    <name type="scientific">Symbiodinium pilosum</name>
    <name type="common">Dinoflagellate</name>
    <dbReference type="NCBI Taxonomy" id="2952"/>
    <lineage>
        <taxon>Eukaryota</taxon>
        <taxon>Sar</taxon>
        <taxon>Alveolata</taxon>
        <taxon>Dinophyceae</taxon>
        <taxon>Suessiales</taxon>
        <taxon>Symbiodiniaceae</taxon>
        <taxon>Symbiodinium</taxon>
    </lineage>
</organism>
<evidence type="ECO:0000313" key="3">
    <source>
        <dbReference type="Proteomes" id="UP000649617"/>
    </source>
</evidence>
<feature type="compositionally biased region" description="Gly residues" evidence="1">
    <location>
        <begin position="19"/>
        <end position="32"/>
    </location>
</feature>
<protein>
    <submittedName>
        <fullName evidence="2">Uncharacterized protein</fullName>
    </submittedName>
</protein>
<keyword evidence="3" id="KW-1185">Reference proteome</keyword>
<proteinExistence type="predicted"/>
<accession>A0A812RI27</accession>
<dbReference type="OrthoDB" id="446340at2759"/>
<name>A0A812RI27_SYMPI</name>
<gene>
    <name evidence="2" type="ORF">SPIL2461_LOCUS10698</name>
</gene>
<dbReference type="AlphaFoldDB" id="A0A812RI27"/>
<feature type="compositionally biased region" description="Basic and acidic residues" evidence="1">
    <location>
        <begin position="79"/>
        <end position="88"/>
    </location>
</feature>
<dbReference type="Proteomes" id="UP000649617">
    <property type="component" value="Unassembled WGS sequence"/>
</dbReference>
<sequence length="148" mass="15004">MGKGDGKWGKKGEVPGAHGASGGPGVPSGPGAPGAWKGIAKWGGKGDRSEKGNWISQPEDGPDLKRARLDPMGPSFSLKGREKGKDGPGKGLAPVLSKGMAMQPDKPEFGFGGKGEDPLSGDKGKGGKGASEPKDMFVLAAMVHMELA</sequence>
<dbReference type="EMBL" id="CAJNIZ010020269">
    <property type="protein sequence ID" value="CAE7438392.1"/>
    <property type="molecule type" value="Genomic_DNA"/>
</dbReference>
<reference evidence="2" key="1">
    <citation type="submission" date="2021-02" db="EMBL/GenBank/DDBJ databases">
        <authorList>
            <person name="Dougan E. K."/>
            <person name="Rhodes N."/>
            <person name="Thang M."/>
            <person name="Chan C."/>
        </authorList>
    </citation>
    <scope>NUCLEOTIDE SEQUENCE</scope>
</reference>
<evidence type="ECO:0000313" key="2">
    <source>
        <dbReference type="EMBL" id="CAE7438392.1"/>
    </source>
</evidence>
<comment type="caution">
    <text evidence="2">The sequence shown here is derived from an EMBL/GenBank/DDBJ whole genome shotgun (WGS) entry which is preliminary data.</text>
</comment>
<feature type="region of interest" description="Disordered" evidence="1">
    <location>
        <begin position="1"/>
        <end position="133"/>
    </location>
</feature>